<keyword evidence="7" id="KW-1185">Reference proteome</keyword>
<dbReference type="GO" id="GO:0000150">
    <property type="term" value="F:DNA strand exchange activity"/>
    <property type="evidence" value="ECO:0007669"/>
    <property type="project" value="InterPro"/>
</dbReference>
<feature type="domain" description="Resolvase/invertase-type recombinase catalytic" evidence="4">
    <location>
        <begin position="5"/>
        <end position="152"/>
    </location>
</feature>
<dbReference type="Proteomes" id="UP000186940">
    <property type="component" value="Unassembled WGS sequence"/>
</dbReference>
<dbReference type="InterPro" id="IPR036162">
    <property type="entry name" value="Resolvase-like_N_sf"/>
</dbReference>
<reference evidence="6" key="1">
    <citation type="submission" date="2016-05" db="EMBL/GenBank/DDBJ databases">
        <title>Microbial consortia oxidize butane by reversing methanogenesis.</title>
        <authorList>
            <person name="Laso-Perez R."/>
            <person name="Richter M."/>
            <person name="Wegener G."/>
            <person name="Musat F."/>
        </authorList>
    </citation>
    <scope>NUCLEOTIDE SEQUENCE [LARGE SCALE GENOMIC DNA]</scope>
    <source>
        <strain evidence="6">BOX2</strain>
    </source>
</reference>
<evidence type="ECO:0000259" key="4">
    <source>
        <dbReference type="PROSITE" id="PS51736"/>
    </source>
</evidence>
<dbReference type="Gene3D" id="3.40.50.1390">
    <property type="entry name" value="Resolvase, N-terminal catalytic domain"/>
    <property type="match status" value="1"/>
</dbReference>
<dbReference type="SMART" id="SM00857">
    <property type="entry name" value="Resolvase"/>
    <property type="match status" value="1"/>
</dbReference>
<evidence type="ECO:0000259" key="5">
    <source>
        <dbReference type="PROSITE" id="PS51737"/>
    </source>
</evidence>
<evidence type="ECO:0000256" key="1">
    <source>
        <dbReference type="ARBA" id="ARBA00022908"/>
    </source>
</evidence>
<dbReference type="InterPro" id="IPR050639">
    <property type="entry name" value="SSR_resolvase"/>
</dbReference>
<dbReference type="Pfam" id="PF07508">
    <property type="entry name" value="Recombinase"/>
    <property type="match status" value="1"/>
</dbReference>
<name>A0A1F2P8R1_9EURY</name>
<dbReference type="PROSITE" id="PS51737">
    <property type="entry name" value="RECOMBINASE_DNA_BIND"/>
    <property type="match status" value="1"/>
</dbReference>
<dbReference type="AlphaFoldDB" id="A0A1F2P8R1"/>
<dbReference type="PANTHER" id="PTHR30461:SF23">
    <property type="entry name" value="DNA RECOMBINASE-RELATED"/>
    <property type="match status" value="1"/>
</dbReference>
<sequence>MEQKRVGLYLRVSTEEQVSTGASLAAQKQKLEEYCKFNEWHIVGEYVDAGLSGGTLNRPQLQRLIEDGKNNLLDVLLVYKLDRLSRSLRDIILTIDELRSYNVDFVSLTEQIDTTTPVGKLMFHIIGAFAEFERDIIRQRVILGMDKKAKDGYVQYKPPFGYRFEDKRLVVVEEEAEIVKDIYRAYLRGNSTVQISRAFNVPRSLVYRILTNKTYLGRVKWGDNLFDGGHEGIVDEKSFQRVSELLKQKRKR</sequence>
<feature type="domain" description="Recombinase" evidence="5">
    <location>
        <begin position="159"/>
        <end position="252"/>
    </location>
</feature>
<protein>
    <submittedName>
        <fullName evidence="6">Recombinase RecB</fullName>
    </submittedName>
</protein>
<dbReference type="PANTHER" id="PTHR30461">
    <property type="entry name" value="DNA-INVERTASE FROM LAMBDOID PROPHAGE"/>
    <property type="match status" value="1"/>
</dbReference>
<dbReference type="InterPro" id="IPR011109">
    <property type="entry name" value="DNA_bind_recombinase_dom"/>
</dbReference>
<dbReference type="Gene3D" id="3.90.1750.20">
    <property type="entry name" value="Putative Large Serine Recombinase, Chain B, Domain 2"/>
    <property type="match status" value="1"/>
</dbReference>
<keyword evidence="1" id="KW-0229">DNA integration</keyword>
<dbReference type="EMBL" id="LYOS01000004">
    <property type="protein sequence ID" value="OFV67382.1"/>
    <property type="molecule type" value="Genomic_DNA"/>
</dbReference>
<keyword evidence="2" id="KW-0238">DNA-binding</keyword>
<evidence type="ECO:0000256" key="2">
    <source>
        <dbReference type="ARBA" id="ARBA00023125"/>
    </source>
</evidence>
<dbReference type="CDD" id="cd03768">
    <property type="entry name" value="SR_ResInv"/>
    <property type="match status" value="1"/>
</dbReference>
<evidence type="ECO:0000313" key="7">
    <source>
        <dbReference type="Proteomes" id="UP000186940"/>
    </source>
</evidence>
<dbReference type="Pfam" id="PF00239">
    <property type="entry name" value="Resolvase"/>
    <property type="match status" value="1"/>
</dbReference>
<evidence type="ECO:0000313" key="6">
    <source>
        <dbReference type="EMBL" id="OFV67382.1"/>
    </source>
</evidence>
<dbReference type="PROSITE" id="PS51736">
    <property type="entry name" value="RECOMBINASES_3"/>
    <property type="match status" value="1"/>
</dbReference>
<dbReference type="PROSITE" id="PS00397">
    <property type="entry name" value="RECOMBINASES_1"/>
    <property type="match status" value="1"/>
</dbReference>
<evidence type="ECO:0000256" key="3">
    <source>
        <dbReference type="ARBA" id="ARBA00023172"/>
    </source>
</evidence>
<organism evidence="6 7">
    <name type="scientific">Candidatus Syntropharchaeum caldarium</name>
    <dbReference type="NCBI Taxonomy" id="1838285"/>
    <lineage>
        <taxon>Archaea</taxon>
        <taxon>Methanobacteriati</taxon>
        <taxon>Methanobacteriota</taxon>
        <taxon>Stenosarchaea group</taxon>
        <taxon>Methanomicrobia</taxon>
        <taxon>Methanosarcinales</taxon>
        <taxon>ANME-2 cluster</taxon>
        <taxon>Candidatus Syntropharchaeum</taxon>
    </lineage>
</organism>
<gene>
    <name evidence="6" type="ORF">SCAL_001300</name>
</gene>
<dbReference type="InterPro" id="IPR006118">
    <property type="entry name" value="Recombinase_CS"/>
</dbReference>
<dbReference type="SUPFAM" id="SSF53041">
    <property type="entry name" value="Resolvase-like"/>
    <property type="match status" value="1"/>
</dbReference>
<dbReference type="STRING" id="1838285.SCAL_001300"/>
<comment type="caution">
    <text evidence="6">The sequence shown here is derived from an EMBL/GenBank/DDBJ whole genome shotgun (WGS) entry which is preliminary data.</text>
</comment>
<dbReference type="InterPro" id="IPR006119">
    <property type="entry name" value="Resolv_N"/>
</dbReference>
<keyword evidence="3" id="KW-0233">DNA recombination</keyword>
<accession>A0A1F2P8R1</accession>
<dbReference type="InterPro" id="IPR038109">
    <property type="entry name" value="DNA_bind_recomb_sf"/>
</dbReference>
<proteinExistence type="predicted"/>
<dbReference type="GO" id="GO:0003677">
    <property type="term" value="F:DNA binding"/>
    <property type="evidence" value="ECO:0007669"/>
    <property type="project" value="UniProtKB-KW"/>
</dbReference>
<dbReference type="PATRIC" id="fig|1838285.3.peg.1321"/>
<dbReference type="GO" id="GO:0015074">
    <property type="term" value="P:DNA integration"/>
    <property type="evidence" value="ECO:0007669"/>
    <property type="project" value="UniProtKB-KW"/>
</dbReference>